<dbReference type="AlphaFoldDB" id="A0A9K3K6R3"/>
<dbReference type="Pfam" id="PF13468">
    <property type="entry name" value="Glyoxalase_3"/>
    <property type="match status" value="1"/>
</dbReference>
<dbReference type="InterPro" id="IPR025870">
    <property type="entry name" value="Glyoxalase-like_dom"/>
</dbReference>
<evidence type="ECO:0000259" key="1">
    <source>
        <dbReference type="Pfam" id="PF13468"/>
    </source>
</evidence>
<proteinExistence type="predicted"/>
<feature type="domain" description="Glyoxalase-like" evidence="1">
    <location>
        <begin position="2"/>
        <end position="141"/>
    </location>
</feature>
<protein>
    <submittedName>
        <fullName evidence="2">Glyoxalase-like protein</fullName>
    </submittedName>
</protein>
<accession>A0A9K3K6R3</accession>
<comment type="caution">
    <text evidence="2">The sequence shown here is derived from an EMBL/GenBank/DDBJ whole genome shotgun (WGS) entry which is preliminary data.</text>
</comment>
<keyword evidence="3" id="KW-1185">Reference proteome</keyword>
<evidence type="ECO:0000313" key="2">
    <source>
        <dbReference type="EMBL" id="KAG7337383.1"/>
    </source>
</evidence>
<evidence type="ECO:0000313" key="3">
    <source>
        <dbReference type="Proteomes" id="UP000693970"/>
    </source>
</evidence>
<reference evidence="2" key="1">
    <citation type="journal article" date="2021" name="Sci. Rep.">
        <title>Diploid genomic architecture of Nitzschia inconspicua, an elite biomass production diatom.</title>
        <authorList>
            <person name="Oliver A."/>
            <person name="Podell S."/>
            <person name="Pinowska A."/>
            <person name="Traller J.C."/>
            <person name="Smith S.R."/>
            <person name="McClure R."/>
            <person name="Beliaev A."/>
            <person name="Bohutskyi P."/>
            <person name="Hill E.A."/>
            <person name="Rabines A."/>
            <person name="Zheng H."/>
            <person name="Allen L.Z."/>
            <person name="Kuo A."/>
            <person name="Grigoriev I.V."/>
            <person name="Allen A.E."/>
            <person name="Hazlebeck D."/>
            <person name="Allen E.E."/>
        </authorList>
    </citation>
    <scope>NUCLEOTIDE SEQUENCE</scope>
    <source>
        <strain evidence="2">Hildebrandi</strain>
    </source>
</reference>
<organism evidence="2 3">
    <name type="scientific">Nitzschia inconspicua</name>
    <dbReference type="NCBI Taxonomy" id="303405"/>
    <lineage>
        <taxon>Eukaryota</taxon>
        <taxon>Sar</taxon>
        <taxon>Stramenopiles</taxon>
        <taxon>Ochrophyta</taxon>
        <taxon>Bacillariophyta</taxon>
        <taxon>Bacillariophyceae</taxon>
        <taxon>Bacillariophycidae</taxon>
        <taxon>Bacillariales</taxon>
        <taxon>Bacillariaceae</taxon>
        <taxon>Nitzschia</taxon>
    </lineage>
</organism>
<dbReference type="Proteomes" id="UP000693970">
    <property type="component" value="Unassembled WGS sequence"/>
</dbReference>
<reference evidence="2" key="2">
    <citation type="submission" date="2021-04" db="EMBL/GenBank/DDBJ databases">
        <authorList>
            <person name="Podell S."/>
        </authorList>
    </citation>
    <scope>NUCLEOTIDE SEQUENCE</scope>
    <source>
        <strain evidence="2">Hildebrandi</strain>
    </source>
</reference>
<name>A0A9K3K6R3_9STRA</name>
<sequence length="193" mass="21400">MTGLKPTKIGALRGAGSKSARVRLDKNTFVEIIGPDDKNPSEGMGPTLSAMPKGKLVPFHYAIRQEKEKVVIPESENWDRDEVVMVHADPDAFDESGEVAKWDFLLLYKHGIGGAVPAFVNWRETSSTQLADCQKHPEGSATSKFKLPADIMFTSCWTELRVSLSTMESRSSLCPSILLVVRLPFRPRTQRAL</sequence>
<gene>
    <name evidence="2" type="ORF">IV203_033497</name>
</gene>
<dbReference type="EMBL" id="JAGRRH010000085">
    <property type="protein sequence ID" value="KAG7337383.1"/>
    <property type="molecule type" value="Genomic_DNA"/>
</dbReference>